<feature type="transmembrane region" description="Helical" evidence="8">
    <location>
        <begin position="206"/>
        <end position="230"/>
    </location>
</feature>
<dbReference type="InterPro" id="IPR000620">
    <property type="entry name" value="EamA_dom"/>
</dbReference>
<keyword evidence="4" id="KW-1003">Cell membrane</keyword>
<feature type="transmembrane region" description="Helical" evidence="8">
    <location>
        <begin position="7"/>
        <end position="25"/>
    </location>
</feature>
<feature type="transmembrane region" description="Helical" evidence="8">
    <location>
        <begin position="102"/>
        <end position="119"/>
    </location>
</feature>
<accession>A0A1H7HMP8</accession>
<feature type="transmembrane region" description="Helical" evidence="8">
    <location>
        <begin position="265"/>
        <end position="283"/>
    </location>
</feature>
<evidence type="ECO:0000256" key="1">
    <source>
        <dbReference type="ARBA" id="ARBA00004651"/>
    </source>
</evidence>
<evidence type="ECO:0000256" key="8">
    <source>
        <dbReference type="SAM" id="Phobius"/>
    </source>
</evidence>
<evidence type="ECO:0000256" key="2">
    <source>
        <dbReference type="ARBA" id="ARBA00007362"/>
    </source>
</evidence>
<feature type="transmembrane region" description="Helical" evidence="8">
    <location>
        <begin position="126"/>
        <end position="143"/>
    </location>
</feature>
<feature type="transmembrane region" description="Helical" evidence="8">
    <location>
        <begin position="149"/>
        <end position="165"/>
    </location>
</feature>
<dbReference type="GO" id="GO:0005886">
    <property type="term" value="C:plasma membrane"/>
    <property type="evidence" value="ECO:0007669"/>
    <property type="project" value="UniProtKB-SubCell"/>
</dbReference>
<dbReference type="PANTHER" id="PTHR22911">
    <property type="entry name" value="ACYL-MALONYL CONDENSING ENZYME-RELATED"/>
    <property type="match status" value="1"/>
</dbReference>
<keyword evidence="6 8" id="KW-1133">Transmembrane helix</keyword>
<keyword evidence="7 8" id="KW-0472">Membrane</keyword>
<keyword evidence="3" id="KW-0813">Transport</keyword>
<comment type="similarity">
    <text evidence="2">Belongs to the EamA transporter family.</text>
</comment>
<evidence type="ECO:0000313" key="10">
    <source>
        <dbReference type="EMBL" id="SEK51693.1"/>
    </source>
</evidence>
<dbReference type="Proteomes" id="UP000185766">
    <property type="component" value="Unassembled WGS sequence"/>
</dbReference>
<name>A0A1H7HMP8_9GAMM</name>
<dbReference type="InterPro" id="IPR037185">
    <property type="entry name" value="EmrE-like"/>
</dbReference>
<gene>
    <name evidence="10" type="ORF">SAMN05216214_10338</name>
</gene>
<dbReference type="Pfam" id="PF00892">
    <property type="entry name" value="EamA"/>
    <property type="match status" value="1"/>
</dbReference>
<keyword evidence="11" id="KW-1185">Reference proteome</keyword>
<evidence type="ECO:0000256" key="5">
    <source>
        <dbReference type="ARBA" id="ARBA00022692"/>
    </source>
</evidence>
<protein>
    <submittedName>
        <fullName evidence="10">Chloramphenicol-sensitive protein RarD</fullName>
    </submittedName>
</protein>
<evidence type="ECO:0000256" key="7">
    <source>
        <dbReference type="ARBA" id="ARBA00023136"/>
    </source>
</evidence>
<proteinExistence type="inferred from homology"/>
<keyword evidence="5 8" id="KW-0812">Transmembrane</keyword>
<organism evidence="10 11">
    <name type="scientific">Atopomonas hussainii</name>
    <dbReference type="NCBI Taxonomy" id="1429083"/>
    <lineage>
        <taxon>Bacteria</taxon>
        <taxon>Pseudomonadati</taxon>
        <taxon>Pseudomonadota</taxon>
        <taxon>Gammaproteobacteria</taxon>
        <taxon>Pseudomonadales</taxon>
        <taxon>Pseudomonadaceae</taxon>
        <taxon>Atopomonas</taxon>
    </lineage>
</organism>
<feature type="transmembrane region" description="Helical" evidence="8">
    <location>
        <begin position="177"/>
        <end position="194"/>
    </location>
</feature>
<reference evidence="10 11" key="1">
    <citation type="submission" date="2016-10" db="EMBL/GenBank/DDBJ databases">
        <authorList>
            <person name="de Groot N.N."/>
        </authorList>
    </citation>
    <scope>NUCLEOTIDE SEQUENCE [LARGE SCALE GENOMIC DNA]</scope>
    <source>
        <strain evidence="10 11">JCM 19513</strain>
    </source>
</reference>
<dbReference type="SUPFAM" id="SSF103481">
    <property type="entry name" value="Multidrug resistance efflux transporter EmrE"/>
    <property type="match status" value="2"/>
</dbReference>
<evidence type="ECO:0000259" key="9">
    <source>
        <dbReference type="Pfam" id="PF00892"/>
    </source>
</evidence>
<dbReference type="PANTHER" id="PTHR22911:SF137">
    <property type="entry name" value="SOLUTE CARRIER FAMILY 35 MEMBER G2-RELATED"/>
    <property type="match status" value="1"/>
</dbReference>
<dbReference type="Gene3D" id="1.10.3730.20">
    <property type="match status" value="1"/>
</dbReference>
<dbReference type="STRING" id="1429083.GCA_001885685_01634"/>
<feature type="transmembrane region" description="Helical" evidence="8">
    <location>
        <begin position="37"/>
        <end position="55"/>
    </location>
</feature>
<feature type="domain" description="EamA" evidence="9">
    <location>
        <begin position="7"/>
        <end position="139"/>
    </location>
</feature>
<evidence type="ECO:0000256" key="4">
    <source>
        <dbReference type="ARBA" id="ARBA00022475"/>
    </source>
</evidence>
<evidence type="ECO:0000313" key="11">
    <source>
        <dbReference type="Proteomes" id="UP000185766"/>
    </source>
</evidence>
<comment type="subcellular location">
    <subcellularLocation>
        <location evidence="1">Cell membrane</location>
        <topology evidence="1">Multi-pass membrane protein</topology>
    </subcellularLocation>
</comment>
<sequence>MASLRQGYLLGLTSYVLWGLFPFYFKPLESIPALEIIVQRVLGCALVGSLLLLWWRHPGWWRELRDNPKRLLALAASGLLIGFNWTLYVWAVTNERMVEASLGYYINPLINVLLGLLLLGERLRPLQWLAVGLAAAGVVTQVIQYGAVPWVSLGLAFSFGFYALIRKQAQVSALPGLVVETWFMVPLALIWWLGFSQGPTQTSELWLSPLGLWLSLAGLVTLVPLLCFAAAARQLPLSTLGFLQYIAPTLVLMAAVWVYDEPFDVHRLFAFACIWVALLVFSFDSWRWLTRKAL</sequence>
<dbReference type="NCBIfam" id="TIGR00688">
    <property type="entry name" value="rarD"/>
    <property type="match status" value="1"/>
</dbReference>
<evidence type="ECO:0000256" key="3">
    <source>
        <dbReference type="ARBA" id="ARBA00022448"/>
    </source>
</evidence>
<feature type="transmembrane region" description="Helical" evidence="8">
    <location>
        <begin position="242"/>
        <end position="259"/>
    </location>
</feature>
<feature type="transmembrane region" description="Helical" evidence="8">
    <location>
        <begin position="71"/>
        <end position="90"/>
    </location>
</feature>
<dbReference type="AlphaFoldDB" id="A0A1H7HMP8"/>
<dbReference type="EMBL" id="FOAS01000003">
    <property type="protein sequence ID" value="SEK51693.1"/>
    <property type="molecule type" value="Genomic_DNA"/>
</dbReference>
<dbReference type="InterPro" id="IPR004626">
    <property type="entry name" value="RarD"/>
</dbReference>
<evidence type="ECO:0000256" key="6">
    <source>
        <dbReference type="ARBA" id="ARBA00022989"/>
    </source>
</evidence>